<organism evidence="2 3">
    <name type="scientific">Anaerobacillus arseniciselenatis</name>
    <dbReference type="NCBI Taxonomy" id="85682"/>
    <lineage>
        <taxon>Bacteria</taxon>
        <taxon>Bacillati</taxon>
        <taxon>Bacillota</taxon>
        <taxon>Bacilli</taxon>
        <taxon>Bacillales</taxon>
        <taxon>Bacillaceae</taxon>
        <taxon>Anaerobacillus</taxon>
    </lineage>
</organism>
<keyword evidence="3" id="KW-1185">Reference proteome</keyword>
<comment type="caution">
    <text evidence="2">The sequence shown here is derived from an EMBL/GenBank/DDBJ whole genome shotgun (WGS) entry which is preliminary data.</text>
</comment>
<evidence type="ECO:0000313" key="2">
    <source>
        <dbReference type="EMBL" id="OIJ08805.1"/>
    </source>
</evidence>
<keyword evidence="1" id="KW-0812">Transmembrane</keyword>
<dbReference type="EMBL" id="MLQQ01000050">
    <property type="protein sequence ID" value="OIJ08805.1"/>
    <property type="molecule type" value="Genomic_DNA"/>
</dbReference>
<name>A0A1S2LB62_9BACI</name>
<dbReference type="Proteomes" id="UP000180098">
    <property type="component" value="Unassembled WGS sequence"/>
</dbReference>
<dbReference type="RefSeq" id="WP_071314660.1">
    <property type="nucleotide sequence ID" value="NZ_MLQQ01000050.1"/>
</dbReference>
<feature type="transmembrane region" description="Helical" evidence="1">
    <location>
        <begin position="5"/>
        <end position="22"/>
    </location>
</feature>
<gene>
    <name evidence="2" type="ORF">BKP35_17430</name>
</gene>
<accession>A0A1S2LB62</accession>
<dbReference type="OrthoDB" id="2085682at2"/>
<keyword evidence="1" id="KW-0472">Membrane</keyword>
<keyword evidence="1" id="KW-1133">Transmembrane helix</keyword>
<reference evidence="2 3" key="1">
    <citation type="submission" date="2016-10" db="EMBL/GenBank/DDBJ databases">
        <title>Draft genome sequences of four alkaliphilic bacteria belonging to the Anaerobacillus genus.</title>
        <authorList>
            <person name="Bassil N.M."/>
            <person name="Lloyd J.R."/>
        </authorList>
    </citation>
    <scope>NUCLEOTIDE SEQUENCE [LARGE SCALE GENOMIC DNA]</scope>
    <source>
        <strain evidence="2 3">DSM 15340</strain>
    </source>
</reference>
<dbReference type="AlphaFoldDB" id="A0A1S2LB62"/>
<protein>
    <submittedName>
        <fullName evidence="2">Uncharacterized protein</fullName>
    </submittedName>
</protein>
<evidence type="ECO:0000313" key="3">
    <source>
        <dbReference type="Proteomes" id="UP000180098"/>
    </source>
</evidence>
<evidence type="ECO:0000256" key="1">
    <source>
        <dbReference type="SAM" id="Phobius"/>
    </source>
</evidence>
<sequence>MKRNIVIILTVIVLIVSVWLAFKNISHDGAFTKWSHSTAGIEHFENGKAFYLGYYFRWEGIGSPTLEKIEFIKNDGEIVAKEDDEFQINSFIKTDGFGAVDEEYVISEGINDELLPVKGFNVDQDFHLVLRVKLKDVDVSNDIKMIRITYKKFGVTQFQNISFDDGIIKDK</sequence>
<proteinExistence type="predicted"/>